<protein>
    <submittedName>
        <fullName evidence="2">DUF541 domain-containing protein</fullName>
    </submittedName>
</protein>
<keyword evidence="1" id="KW-0732">Signal</keyword>
<gene>
    <name evidence="2" type="ORF">GO621_09815</name>
</gene>
<reference evidence="2 3" key="1">
    <citation type="submission" date="2019-12" db="EMBL/GenBank/DDBJ databases">
        <title>Mucilaginibacter sp. HMF7410 genome sequencing and assembly.</title>
        <authorList>
            <person name="Kang H."/>
            <person name="Cha I."/>
            <person name="Kim H."/>
            <person name="Joh K."/>
        </authorList>
    </citation>
    <scope>NUCLEOTIDE SEQUENCE [LARGE SCALE GENOMIC DNA]</scope>
    <source>
        <strain evidence="2 3">HMF7410</strain>
    </source>
</reference>
<dbReference type="Proteomes" id="UP000462014">
    <property type="component" value="Unassembled WGS sequence"/>
</dbReference>
<evidence type="ECO:0000313" key="3">
    <source>
        <dbReference type="Proteomes" id="UP000462014"/>
    </source>
</evidence>
<feature type="chain" id="PRO_5029482302" evidence="1">
    <location>
        <begin position="20"/>
        <end position="228"/>
    </location>
</feature>
<dbReference type="GO" id="GO:0006974">
    <property type="term" value="P:DNA damage response"/>
    <property type="evidence" value="ECO:0007669"/>
    <property type="project" value="TreeGrafter"/>
</dbReference>
<dbReference type="AlphaFoldDB" id="A0A7K1SX00"/>
<name>A0A7K1SX00_9SPHI</name>
<dbReference type="RefSeq" id="WP_157566499.1">
    <property type="nucleotide sequence ID" value="NZ_WPIK01000007.1"/>
</dbReference>
<accession>A0A7K1SX00</accession>
<dbReference type="Pfam" id="PF04402">
    <property type="entry name" value="SIMPL"/>
    <property type="match status" value="1"/>
</dbReference>
<dbReference type="InterPro" id="IPR052022">
    <property type="entry name" value="26kDa_periplasmic_antigen"/>
</dbReference>
<organism evidence="2 3">
    <name type="scientific">Mucilaginibacter arboris</name>
    <dbReference type="NCBI Taxonomy" id="2682090"/>
    <lineage>
        <taxon>Bacteria</taxon>
        <taxon>Pseudomonadati</taxon>
        <taxon>Bacteroidota</taxon>
        <taxon>Sphingobacteriia</taxon>
        <taxon>Sphingobacteriales</taxon>
        <taxon>Sphingobacteriaceae</taxon>
        <taxon>Mucilaginibacter</taxon>
    </lineage>
</organism>
<dbReference type="PANTHER" id="PTHR34387:SF1">
    <property type="entry name" value="PERIPLASMIC IMMUNOGENIC PROTEIN"/>
    <property type="match status" value="1"/>
</dbReference>
<keyword evidence="3" id="KW-1185">Reference proteome</keyword>
<dbReference type="Gene3D" id="3.30.110.170">
    <property type="entry name" value="Protein of unknown function (DUF541), domain 1"/>
    <property type="match status" value="1"/>
</dbReference>
<evidence type="ECO:0000313" key="2">
    <source>
        <dbReference type="EMBL" id="MVN21834.1"/>
    </source>
</evidence>
<feature type="signal peptide" evidence="1">
    <location>
        <begin position="1"/>
        <end position="19"/>
    </location>
</feature>
<comment type="caution">
    <text evidence="2">The sequence shown here is derived from an EMBL/GenBank/DDBJ whole genome shotgun (WGS) entry which is preliminary data.</text>
</comment>
<sequence>MKKLLLLLLLSTISPVIFAQSVDLRRKIQVTGSAETEITPDIIYFSISLKEYLNGKNKVSISTLEQQLQKAINTAGIPKADFTINNISSYNYIPEKKKNADFLASKQYRLKLHDLNKINQILDAVDDKGIESTGIDGYDYSGIEQLKNELKLKALKAAQAKATFLLSGIGEKLGGAIDIQEINNEPMQQPVFRPMMMKAASAEATEPDIDFKKIKLNYQVQAVFEIVK</sequence>
<dbReference type="Gene3D" id="3.30.70.2970">
    <property type="entry name" value="Protein of unknown function (DUF541), domain 2"/>
    <property type="match status" value="1"/>
</dbReference>
<evidence type="ECO:0000256" key="1">
    <source>
        <dbReference type="SAM" id="SignalP"/>
    </source>
</evidence>
<dbReference type="EMBL" id="WPIK01000007">
    <property type="protein sequence ID" value="MVN21834.1"/>
    <property type="molecule type" value="Genomic_DNA"/>
</dbReference>
<dbReference type="InterPro" id="IPR007497">
    <property type="entry name" value="SIMPL/DUF541"/>
</dbReference>
<dbReference type="PANTHER" id="PTHR34387">
    <property type="entry name" value="SLR1258 PROTEIN"/>
    <property type="match status" value="1"/>
</dbReference>
<proteinExistence type="predicted"/>